<sequence>MTRSERQPLIAPGDPRLHSIVDVERRPFTDDNDCTSSPDEASTTTVFAFRNLSLTQTVFAIILCAILLIVLWAMFASLQVLTIVLGHLILRLTIPNTLESAYKRASLLSTAIAGALGVSLITVVVITASALYITAGRLKARDSRNVFADGTTLARELSFKPSLSYSVLRNAAALSVAPVGAMLYSGSPSLGLRKRQSRARWAAWFILCCGLYGVDL</sequence>
<dbReference type="EMBL" id="LUGG01000004">
    <property type="protein sequence ID" value="OBZ75618.1"/>
    <property type="molecule type" value="Genomic_DNA"/>
</dbReference>
<organism evidence="2 3">
    <name type="scientific">Grifola frondosa</name>
    <name type="common">Maitake</name>
    <name type="synonym">Polyporus frondosus</name>
    <dbReference type="NCBI Taxonomy" id="5627"/>
    <lineage>
        <taxon>Eukaryota</taxon>
        <taxon>Fungi</taxon>
        <taxon>Dikarya</taxon>
        <taxon>Basidiomycota</taxon>
        <taxon>Agaricomycotina</taxon>
        <taxon>Agaricomycetes</taxon>
        <taxon>Polyporales</taxon>
        <taxon>Grifolaceae</taxon>
        <taxon>Grifola</taxon>
    </lineage>
</organism>
<proteinExistence type="predicted"/>
<keyword evidence="1" id="KW-0812">Transmembrane</keyword>
<keyword evidence="3" id="KW-1185">Reference proteome</keyword>
<accession>A0A1C7MFL7</accession>
<evidence type="ECO:0000313" key="2">
    <source>
        <dbReference type="EMBL" id="OBZ75618.1"/>
    </source>
</evidence>
<protein>
    <submittedName>
        <fullName evidence="2">Uncharacterized protein</fullName>
    </submittedName>
</protein>
<dbReference type="Proteomes" id="UP000092993">
    <property type="component" value="Unassembled WGS sequence"/>
</dbReference>
<dbReference type="AlphaFoldDB" id="A0A1C7MFL7"/>
<feature type="transmembrane region" description="Helical" evidence="1">
    <location>
        <begin position="111"/>
        <end position="133"/>
    </location>
</feature>
<name>A0A1C7MFL7_GRIFR</name>
<keyword evidence="1" id="KW-0472">Membrane</keyword>
<reference evidence="2 3" key="1">
    <citation type="submission" date="2016-03" db="EMBL/GenBank/DDBJ databases">
        <title>Whole genome sequencing of Grifola frondosa 9006-11.</title>
        <authorList>
            <person name="Min B."/>
            <person name="Park H."/>
            <person name="Kim J.-G."/>
            <person name="Cho H."/>
            <person name="Oh Y.-L."/>
            <person name="Kong W.-S."/>
            <person name="Choi I.-G."/>
        </authorList>
    </citation>
    <scope>NUCLEOTIDE SEQUENCE [LARGE SCALE GENOMIC DNA]</scope>
    <source>
        <strain evidence="2 3">9006-11</strain>
    </source>
</reference>
<keyword evidence="1" id="KW-1133">Transmembrane helix</keyword>
<dbReference type="OrthoDB" id="2738121at2759"/>
<evidence type="ECO:0000313" key="3">
    <source>
        <dbReference type="Proteomes" id="UP000092993"/>
    </source>
</evidence>
<evidence type="ECO:0000256" key="1">
    <source>
        <dbReference type="SAM" id="Phobius"/>
    </source>
</evidence>
<comment type="caution">
    <text evidence="2">The sequence shown here is derived from an EMBL/GenBank/DDBJ whole genome shotgun (WGS) entry which is preliminary data.</text>
</comment>
<gene>
    <name evidence="2" type="ORF">A0H81_04498</name>
</gene>
<feature type="transmembrane region" description="Helical" evidence="1">
    <location>
        <begin position="57"/>
        <end position="90"/>
    </location>
</feature>